<dbReference type="AlphaFoldDB" id="A0A8J3IB84"/>
<dbReference type="RefSeq" id="WP_220197354.1">
    <property type="nucleotide sequence ID" value="NZ_BNJF01000003.1"/>
</dbReference>
<evidence type="ECO:0000313" key="1">
    <source>
        <dbReference type="EMBL" id="GHO48144.1"/>
    </source>
</evidence>
<gene>
    <name evidence="1" type="ORF">KSX_63070</name>
</gene>
<reference evidence="1" key="1">
    <citation type="submission" date="2020-10" db="EMBL/GenBank/DDBJ databases">
        <title>Taxonomic study of unclassified bacteria belonging to the class Ktedonobacteria.</title>
        <authorList>
            <person name="Yabe S."/>
            <person name="Wang C.M."/>
            <person name="Zheng Y."/>
            <person name="Sakai Y."/>
            <person name="Cavaletti L."/>
            <person name="Monciardini P."/>
            <person name="Donadio S."/>
        </authorList>
    </citation>
    <scope>NUCLEOTIDE SEQUENCE</scope>
    <source>
        <strain evidence="1">SOSP1-1</strain>
    </source>
</reference>
<keyword evidence="2" id="KW-1185">Reference proteome</keyword>
<accession>A0A8J3IB84</accession>
<dbReference type="Proteomes" id="UP000612362">
    <property type="component" value="Unassembled WGS sequence"/>
</dbReference>
<name>A0A8J3IB84_9CHLR</name>
<sequence length="122" mass="14280">MDAYLDVCARALLDQRVDEATEDKRVSDGLTKNEERTYRTQQQRLLNPPIQALLKRFRTELDHVWNTFEGQMRRGLPNTVKVPTVIGELTIAWQGERWVVLSPRDKQYPTEEPKSGGPFRRR</sequence>
<comment type="caution">
    <text evidence="1">The sequence shown here is derived from an EMBL/GenBank/DDBJ whole genome shotgun (WGS) entry which is preliminary data.</text>
</comment>
<proteinExistence type="predicted"/>
<dbReference type="EMBL" id="BNJF01000003">
    <property type="protein sequence ID" value="GHO48144.1"/>
    <property type="molecule type" value="Genomic_DNA"/>
</dbReference>
<evidence type="ECO:0000313" key="2">
    <source>
        <dbReference type="Proteomes" id="UP000612362"/>
    </source>
</evidence>
<organism evidence="1 2">
    <name type="scientific">Ktedonospora formicarum</name>
    <dbReference type="NCBI Taxonomy" id="2778364"/>
    <lineage>
        <taxon>Bacteria</taxon>
        <taxon>Bacillati</taxon>
        <taxon>Chloroflexota</taxon>
        <taxon>Ktedonobacteria</taxon>
        <taxon>Ktedonobacterales</taxon>
        <taxon>Ktedonobacteraceae</taxon>
        <taxon>Ktedonospora</taxon>
    </lineage>
</organism>
<protein>
    <submittedName>
        <fullName evidence="1">Uncharacterized protein</fullName>
    </submittedName>
</protein>